<proteinExistence type="predicted"/>
<gene>
    <name evidence="1" type="ORF">Pcinc_036621</name>
</gene>
<dbReference type="AlphaFoldDB" id="A0AAE1BUM7"/>
<evidence type="ECO:0000313" key="2">
    <source>
        <dbReference type="Proteomes" id="UP001286313"/>
    </source>
</evidence>
<protein>
    <submittedName>
        <fullName evidence="1">Uncharacterized protein</fullName>
    </submittedName>
</protein>
<name>A0AAE1BUM7_PETCI</name>
<reference evidence="1" key="1">
    <citation type="submission" date="2023-10" db="EMBL/GenBank/DDBJ databases">
        <title>Genome assemblies of two species of porcelain crab, Petrolisthes cinctipes and Petrolisthes manimaculis (Anomura: Porcellanidae).</title>
        <authorList>
            <person name="Angst P."/>
        </authorList>
    </citation>
    <scope>NUCLEOTIDE SEQUENCE</scope>
    <source>
        <strain evidence="1">PB745_01</strain>
        <tissue evidence="1">Gill</tissue>
    </source>
</reference>
<organism evidence="1 2">
    <name type="scientific">Petrolisthes cinctipes</name>
    <name type="common">Flat porcelain crab</name>
    <dbReference type="NCBI Taxonomy" id="88211"/>
    <lineage>
        <taxon>Eukaryota</taxon>
        <taxon>Metazoa</taxon>
        <taxon>Ecdysozoa</taxon>
        <taxon>Arthropoda</taxon>
        <taxon>Crustacea</taxon>
        <taxon>Multicrustacea</taxon>
        <taxon>Malacostraca</taxon>
        <taxon>Eumalacostraca</taxon>
        <taxon>Eucarida</taxon>
        <taxon>Decapoda</taxon>
        <taxon>Pleocyemata</taxon>
        <taxon>Anomura</taxon>
        <taxon>Galatheoidea</taxon>
        <taxon>Porcellanidae</taxon>
        <taxon>Petrolisthes</taxon>
    </lineage>
</organism>
<comment type="caution">
    <text evidence="1">The sequence shown here is derived from an EMBL/GenBank/DDBJ whole genome shotgun (WGS) entry which is preliminary data.</text>
</comment>
<evidence type="ECO:0000313" key="1">
    <source>
        <dbReference type="EMBL" id="KAK3857105.1"/>
    </source>
</evidence>
<dbReference type="Proteomes" id="UP001286313">
    <property type="component" value="Unassembled WGS sequence"/>
</dbReference>
<sequence>MVDKPGTVLDNWHWHPSRQMALAPLASIGTGTHHVNWHWHPSRELTLAPITSNGTGTHRVNWHWHSPRPPAITRHESHCSLSLDSRAKYHELSHFVCVTGIVDSDMRDFILRNISPSMVV</sequence>
<accession>A0AAE1BUM7</accession>
<keyword evidence="2" id="KW-1185">Reference proteome</keyword>
<dbReference type="EMBL" id="JAWQEG010005691">
    <property type="protein sequence ID" value="KAK3857105.1"/>
    <property type="molecule type" value="Genomic_DNA"/>
</dbReference>